<proteinExistence type="predicted"/>
<keyword evidence="4" id="KW-1185">Reference proteome</keyword>
<keyword evidence="2" id="KW-1133">Transmembrane helix</keyword>
<keyword evidence="2" id="KW-0472">Membrane</keyword>
<evidence type="ECO:0008006" key="5">
    <source>
        <dbReference type="Google" id="ProtNLM"/>
    </source>
</evidence>
<feature type="transmembrane region" description="Helical" evidence="2">
    <location>
        <begin position="201"/>
        <end position="225"/>
    </location>
</feature>
<evidence type="ECO:0000313" key="4">
    <source>
        <dbReference type="Proteomes" id="UP000193560"/>
    </source>
</evidence>
<dbReference type="Proteomes" id="UP000193560">
    <property type="component" value="Unassembled WGS sequence"/>
</dbReference>
<evidence type="ECO:0000256" key="2">
    <source>
        <dbReference type="SAM" id="Phobius"/>
    </source>
</evidence>
<accession>A0A1X2J0S5</accession>
<feature type="transmembrane region" description="Helical" evidence="2">
    <location>
        <begin position="254"/>
        <end position="276"/>
    </location>
</feature>
<keyword evidence="2" id="KW-0812">Transmembrane</keyword>
<organism evidence="3 4">
    <name type="scientific">Absidia repens</name>
    <dbReference type="NCBI Taxonomy" id="90262"/>
    <lineage>
        <taxon>Eukaryota</taxon>
        <taxon>Fungi</taxon>
        <taxon>Fungi incertae sedis</taxon>
        <taxon>Mucoromycota</taxon>
        <taxon>Mucoromycotina</taxon>
        <taxon>Mucoromycetes</taxon>
        <taxon>Mucorales</taxon>
        <taxon>Cunninghamellaceae</taxon>
        <taxon>Absidia</taxon>
    </lineage>
</organism>
<feature type="transmembrane region" description="Helical" evidence="2">
    <location>
        <begin position="47"/>
        <end position="67"/>
    </location>
</feature>
<evidence type="ECO:0000256" key="1">
    <source>
        <dbReference type="SAM" id="MobiDB-lite"/>
    </source>
</evidence>
<gene>
    <name evidence="3" type="ORF">BCR42DRAFT_6796</name>
</gene>
<feature type="transmembrane region" description="Helical" evidence="2">
    <location>
        <begin position="127"/>
        <end position="147"/>
    </location>
</feature>
<feature type="region of interest" description="Disordered" evidence="1">
    <location>
        <begin position="369"/>
        <end position="389"/>
    </location>
</feature>
<reference evidence="3 4" key="1">
    <citation type="submission" date="2016-07" db="EMBL/GenBank/DDBJ databases">
        <title>Pervasive Adenine N6-methylation of Active Genes in Fungi.</title>
        <authorList>
            <consortium name="DOE Joint Genome Institute"/>
            <person name="Mondo S.J."/>
            <person name="Dannebaum R.O."/>
            <person name="Kuo R.C."/>
            <person name="Labutti K."/>
            <person name="Haridas S."/>
            <person name="Kuo A."/>
            <person name="Salamov A."/>
            <person name="Ahrendt S.R."/>
            <person name="Lipzen A."/>
            <person name="Sullivan W."/>
            <person name="Andreopoulos W.B."/>
            <person name="Clum A."/>
            <person name="Lindquist E."/>
            <person name="Daum C."/>
            <person name="Ramamoorthy G.K."/>
            <person name="Gryganskyi A."/>
            <person name="Culley D."/>
            <person name="Magnuson J.K."/>
            <person name="James T.Y."/>
            <person name="O'Malley M.A."/>
            <person name="Stajich J.E."/>
            <person name="Spatafora J.W."/>
            <person name="Visel A."/>
            <person name="Grigoriev I.V."/>
        </authorList>
    </citation>
    <scope>NUCLEOTIDE SEQUENCE [LARGE SCALE GENOMIC DNA]</scope>
    <source>
        <strain evidence="3 4">NRRL 1336</strain>
    </source>
</reference>
<dbReference type="OrthoDB" id="2283251at2759"/>
<dbReference type="STRING" id="90262.A0A1X2J0S5"/>
<evidence type="ECO:0000313" key="3">
    <source>
        <dbReference type="EMBL" id="ORZ25375.1"/>
    </source>
</evidence>
<name>A0A1X2J0S5_9FUNG</name>
<protein>
    <recommendedName>
        <fullName evidence="5">G-protein coupled receptors family 1 profile domain-containing protein</fullName>
    </recommendedName>
</protein>
<sequence length="430" mass="48435">MNTSSNLQHNDFWRICVTQTQCHCDYRMTLQDCEEHVAYLYINYVSLAWSSLSCVLILCVVGWRVGYRGQKIIEMHGFFPRPKPIESLGLFGALSNFARMVHSILLVTDAAQFPTFRLLVFDFAWQLGFTAFTCYLVGVSHTLAVSNQTIYKAWVRSPAFVDGFCVVTILLPFVVPTIFNVLSGVYGTQGKVDLAEKYTAINYYCWGVFALLLTILIMFAGIRLVNLLNEHLSSQLNRHNNMAKIKTGALKVKITMLAACGTVGALAIIAFIYAAARTSITLYPPYSIALAVIVNYIGPAAATVICLAVLLNPTILSNIGFWSFGSISENQSQSLPLEPSHHECVPIERQFYIDIQDLKDKIHLEEENDYTNNKRLDSPTDQQNNNEGIYIRNHSVPLEYTRRFSFYQPPPATDTNLDQFKRLASPQSYD</sequence>
<dbReference type="EMBL" id="MCGE01000001">
    <property type="protein sequence ID" value="ORZ25375.1"/>
    <property type="molecule type" value="Genomic_DNA"/>
</dbReference>
<dbReference type="AlphaFoldDB" id="A0A1X2J0S5"/>
<comment type="caution">
    <text evidence="3">The sequence shown here is derived from an EMBL/GenBank/DDBJ whole genome shotgun (WGS) entry which is preliminary data.</text>
</comment>
<feature type="transmembrane region" description="Helical" evidence="2">
    <location>
        <begin position="159"/>
        <end position="181"/>
    </location>
</feature>
<feature type="transmembrane region" description="Helical" evidence="2">
    <location>
        <begin position="288"/>
        <end position="311"/>
    </location>
</feature>